<dbReference type="OrthoDB" id="248489at2"/>
<dbReference type="InterPro" id="IPR027365">
    <property type="entry name" value="GNAT_acetyltra_YdfB-like"/>
</dbReference>
<gene>
    <name evidence="2" type="ORF">FN924_16815</name>
</gene>
<dbReference type="AlphaFoldDB" id="A0A516KJY2"/>
<accession>A0A516KJY2</accession>
<keyword evidence="2" id="KW-0808">Transferase</keyword>
<keyword evidence="3" id="KW-1185">Reference proteome</keyword>
<sequence length="263" mass="30026">MIRQLTSRDNDQCQKLIRKYPAENLFIIGDIEAFGYDQPFQTLWGDFREDGSLRAVLLRYEKNFIPYAEDDYDAEGFAKLIDTAEEGIHVSGLKQVTDQILPHIQQPIDHTREMFYAKCNSKTNLPSILTNRVRLAKEKDLSGWKQLMLRIPEFEHAEINLDSKKRNMDKGVGRLYIIEEAGEIVSTASTTAENSISAMIVAVGTLEKAKRKGYATLCLTKLCRDLLEEGKELCLFYDNPAAGTIYKRIGFEDIGTWTMSKLR</sequence>
<dbReference type="InterPro" id="IPR016181">
    <property type="entry name" value="Acyl_CoA_acyltransferase"/>
</dbReference>
<dbReference type="InterPro" id="IPR000182">
    <property type="entry name" value="GNAT_dom"/>
</dbReference>
<dbReference type="RefSeq" id="WP_143896474.1">
    <property type="nucleotide sequence ID" value="NZ_CP041666.1"/>
</dbReference>
<reference evidence="2 3" key="1">
    <citation type="submission" date="2019-07" db="EMBL/GenBank/DDBJ databases">
        <authorList>
            <person name="Li J."/>
        </authorList>
    </citation>
    <scope>NUCLEOTIDE SEQUENCE [LARGE SCALE GENOMIC DNA]</scope>
    <source>
        <strain evidence="2 3">TKL69</strain>
    </source>
</reference>
<dbReference type="EMBL" id="CP041666">
    <property type="protein sequence ID" value="QDP41689.1"/>
    <property type="molecule type" value="Genomic_DNA"/>
</dbReference>
<organism evidence="2 3">
    <name type="scientific">Radiobacillus deserti</name>
    <dbReference type="NCBI Taxonomy" id="2594883"/>
    <lineage>
        <taxon>Bacteria</taxon>
        <taxon>Bacillati</taxon>
        <taxon>Bacillota</taxon>
        <taxon>Bacilli</taxon>
        <taxon>Bacillales</taxon>
        <taxon>Bacillaceae</taxon>
        <taxon>Radiobacillus</taxon>
    </lineage>
</organism>
<evidence type="ECO:0000259" key="1">
    <source>
        <dbReference type="PROSITE" id="PS51186"/>
    </source>
</evidence>
<dbReference type="PROSITE" id="PS51186">
    <property type="entry name" value="GNAT"/>
    <property type="match status" value="1"/>
</dbReference>
<dbReference type="KEGG" id="aqt:FN924_16815"/>
<proteinExistence type="predicted"/>
<evidence type="ECO:0000313" key="2">
    <source>
        <dbReference type="EMBL" id="QDP41689.1"/>
    </source>
</evidence>
<dbReference type="Gene3D" id="3.40.630.30">
    <property type="match status" value="1"/>
</dbReference>
<evidence type="ECO:0000313" key="3">
    <source>
        <dbReference type="Proteomes" id="UP000315215"/>
    </source>
</evidence>
<dbReference type="GO" id="GO:0016747">
    <property type="term" value="F:acyltransferase activity, transferring groups other than amino-acyl groups"/>
    <property type="evidence" value="ECO:0007669"/>
    <property type="project" value="InterPro"/>
</dbReference>
<dbReference type="Pfam" id="PF12746">
    <property type="entry name" value="GNAT_acetyltran"/>
    <property type="match status" value="1"/>
</dbReference>
<protein>
    <submittedName>
        <fullName evidence="2">GNAT family N-acetyltransferase</fullName>
    </submittedName>
</protein>
<dbReference type="SUPFAM" id="SSF55729">
    <property type="entry name" value="Acyl-CoA N-acyltransferases (Nat)"/>
    <property type="match status" value="1"/>
</dbReference>
<name>A0A516KJY2_9BACI</name>
<feature type="domain" description="N-acetyltransferase" evidence="1">
    <location>
        <begin position="131"/>
        <end position="263"/>
    </location>
</feature>
<dbReference type="Proteomes" id="UP000315215">
    <property type="component" value="Chromosome"/>
</dbReference>